<evidence type="ECO:0000313" key="7">
    <source>
        <dbReference type="Proteomes" id="UP000321192"/>
    </source>
</evidence>
<dbReference type="Pfam" id="PF13185">
    <property type="entry name" value="GAF_2"/>
    <property type="match status" value="1"/>
</dbReference>
<feature type="domain" description="PAC" evidence="3">
    <location>
        <begin position="303"/>
        <end position="355"/>
    </location>
</feature>
<dbReference type="InterPro" id="IPR052155">
    <property type="entry name" value="Biofilm_reg_signaling"/>
</dbReference>
<dbReference type="CDD" id="cd00130">
    <property type="entry name" value="PAS"/>
    <property type="match status" value="2"/>
</dbReference>
<dbReference type="SMART" id="SM00065">
    <property type="entry name" value="GAF"/>
    <property type="match status" value="3"/>
</dbReference>
<sequence>MSVLRIESPGEERARTGQGEVPASPPVSGALAEFAELQRTVERQAQMLSVLSTLQRGMLVGRSSAETFSAMLDQLVSLTGSEYGFIGEVLHDEAGASFLRMHGLSDISWSPESRSLFERMRTGGFEFHNLDTLFGSVVRTAAPVICNSPKDDARGGGVPPGHPELRAFLGLPLFHGGQLIGMVGLANAAQGYGEALIVELEPMLATCASMIIALRTEQDRKAARSALEQSERHFRELANSKSALIWTSDAEGGCNYFNDTWLQFTGRTLEESQGKGWAADVHPDDLEACLGTWQKAFADREPFRMEYRLRHVGGGYRWLSDEGNPRRDADGAFVGYIGYCYDITERKRGDLALDALAARYARLSGEVFYEAVCRHIVEALDLDIAFVGQLSTDRAHIEVRAGWGDGGTIRPFRYALADTPCDGTIDQGSCIYPQGVHARFPRDLELVRMGIEAYGGTPLFDREGGVLGLIVALRRRPFDDVAAVRTLLEIFDDRVAAELVRERAERALTGRIAFERLVGRISSDLILAAPAELDRHLDQALGELGRFAEADRAYVFQVSEDGSLLDNTHEWCAEGIEPQIDKLQGFPFDDALLFLRTIKQFAIVDYPSVAALPAEALADRVLLEEQSIRSVLGVPMVVDGRVRGFIGLDAVRSERTWTDEDKTLMALVGNAFSGVIERKRAHDGLLASEARYRSVVESVREVIFQLDVAGCWTFLNKAWVDLTGYALEDSRGRHFLVHVHPDDREQHGEMVEQVLDGELESCTHAARYRCAGGGFRWLEMSARRAFDSQGRPAGLSGTLTDITQQKEHESRLEYIAHYDALTGLPNRVLLSDRMQRGMAQARRRGQQLALAYIDLDGFKAINDTLGHQAGDQLLAVVAARMKAALREGDSISRLGGDEFVALLLDLSDTEACALLVRRLLGAVSQTVSLAGQEVKVSASIGLTLYPQPEEVDADQLLRQADLAMYQAKLAGKNRYHLFDTAHDRSQRGRHQTLAAIRGALRGGEFRLAYQPKVNMRSGEVVGAEALIRWWHPRQGELEPGAFLPVVADHPLAVEIGNWVIEQALEQVAAWQREGLFLPVSVNVGARHLQAPDFMSRLQAELARHPELGPGVLELEVLETSALESIAQVTRIVEACARIGVSFALDDFGTGYSSLAYLKRLPAARLKIDQLFVRGMVDDAEDLAILKAIMGLADAFRREVIAEGVETVEHGSQLLRLGCEVAQGYGIARPMPAEQIPAWAANWSPPAAWRLARP</sequence>
<dbReference type="Proteomes" id="UP000321192">
    <property type="component" value="Unassembled WGS sequence"/>
</dbReference>
<dbReference type="InterPro" id="IPR003018">
    <property type="entry name" value="GAF"/>
</dbReference>
<dbReference type="SUPFAM" id="SSF55781">
    <property type="entry name" value="GAF domain-like"/>
    <property type="match status" value="3"/>
</dbReference>
<dbReference type="SMART" id="SM00091">
    <property type="entry name" value="PAS"/>
    <property type="match status" value="2"/>
</dbReference>
<dbReference type="Gene3D" id="3.20.20.450">
    <property type="entry name" value="EAL domain"/>
    <property type="match status" value="1"/>
</dbReference>
<dbReference type="SUPFAM" id="SSF141868">
    <property type="entry name" value="EAL domain-like"/>
    <property type="match status" value="1"/>
</dbReference>
<dbReference type="PANTHER" id="PTHR44757:SF2">
    <property type="entry name" value="BIOFILM ARCHITECTURE MAINTENANCE PROTEIN MBAA"/>
    <property type="match status" value="1"/>
</dbReference>
<dbReference type="InterPro" id="IPR035965">
    <property type="entry name" value="PAS-like_dom_sf"/>
</dbReference>
<dbReference type="CDD" id="cd01948">
    <property type="entry name" value="EAL"/>
    <property type="match status" value="1"/>
</dbReference>
<dbReference type="SMART" id="SM00267">
    <property type="entry name" value="GGDEF"/>
    <property type="match status" value="1"/>
</dbReference>
<proteinExistence type="predicted"/>
<dbReference type="InterPro" id="IPR043128">
    <property type="entry name" value="Rev_trsase/Diguanyl_cyclase"/>
</dbReference>
<dbReference type="InterPro" id="IPR029787">
    <property type="entry name" value="Nucleotide_cyclase"/>
</dbReference>
<evidence type="ECO:0000259" key="5">
    <source>
        <dbReference type="PROSITE" id="PS50887"/>
    </source>
</evidence>
<dbReference type="Pfam" id="PF08447">
    <property type="entry name" value="PAS_3"/>
    <property type="match status" value="1"/>
</dbReference>
<feature type="domain" description="GGDEF" evidence="5">
    <location>
        <begin position="846"/>
        <end position="980"/>
    </location>
</feature>
<dbReference type="GO" id="GO:0003824">
    <property type="term" value="F:catalytic activity"/>
    <property type="evidence" value="ECO:0007669"/>
    <property type="project" value="UniProtKB-ARBA"/>
</dbReference>
<dbReference type="CDD" id="cd01949">
    <property type="entry name" value="GGDEF"/>
    <property type="match status" value="1"/>
</dbReference>
<dbReference type="InterPro" id="IPR000160">
    <property type="entry name" value="GGDEF_dom"/>
</dbReference>
<evidence type="ECO:0000313" key="6">
    <source>
        <dbReference type="EMBL" id="TXH80683.1"/>
    </source>
</evidence>
<dbReference type="SMART" id="SM00086">
    <property type="entry name" value="PAC"/>
    <property type="match status" value="2"/>
</dbReference>
<dbReference type="SUPFAM" id="SSF55073">
    <property type="entry name" value="Nucleotide cyclase"/>
    <property type="match status" value="1"/>
</dbReference>
<dbReference type="PROSITE" id="PS50112">
    <property type="entry name" value="PAS"/>
    <property type="match status" value="2"/>
</dbReference>
<dbReference type="InterPro" id="IPR001633">
    <property type="entry name" value="EAL_dom"/>
</dbReference>
<dbReference type="RefSeq" id="WP_276661078.1">
    <property type="nucleotide sequence ID" value="NZ_SSFD01000303.1"/>
</dbReference>
<dbReference type="NCBIfam" id="TIGR00254">
    <property type="entry name" value="GGDEF"/>
    <property type="match status" value="1"/>
</dbReference>
<dbReference type="InterPro" id="IPR000014">
    <property type="entry name" value="PAS"/>
</dbReference>
<dbReference type="PROSITE" id="PS50113">
    <property type="entry name" value="PAC"/>
    <property type="match status" value="2"/>
</dbReference>
<evidence type="ECO:0000259" key="3">
    <source>
        <dbReference type="PROSITE" id="PS50113"/>
    </source>
</evidence>
<evidence type="ECO:0000259" key="4">
    <source>
        <dbReference type="PROSITE" id="PS50883"/>
    </source>
</evidence>
<dbReference type="Pfam" id="PF00990">
    <property type="entry name" value="GGDEF"/>
    <property type="match status" value="1"/>
</dbReference>
<evidence type="ECO:0000256" key="1">
    <source>
        <dbReference type="SAM" id="MobiDB-lite"/>
    </source>
</evidence>
<gene>
    <name evidence="6" type="ORF">E6Q80_18315</name>
</gene>
<dbReference type="FunFam" id="3.30.450.20:FF:000099">
    <property type="entry name" value="Sensory box sensor histidine kinase"/>
    <property type="match status" value="1"/>
</dbReference>
<feature type="domain" description="PAS" evidence="2">
    <location>
        <begin position="688"/>
        <end position="758"/>
    </location>
</feature>
<dbReference type="Gene3D" id="3.30.70.270">
    <property type="match status" value="1"/>
</dbReference>
<dbReference type="EMBL" id="SSFD01000303">
    <property type="protein sequence ID" value="TXH80683.1"/>
    <property type="molecule type" value="Genomic_DNA"/>
</dbReference>
<protein>
    <submittedName>
        <fullName evidence="6">EAL domain-containing protein</fullName>
    </submittedName>
</protein>
<feature type="domain" description="PAC" evidence="3">
    <location>
        <begin position="762"/>
        <end position="814"/>
    </location>
</feature>
<dbReference type="Pfam" id="PF00563">
    <property type="entry name" value="EAL"/>
    <property type="match status" value="1"/>
</dbReference>
<dbReference type="InterPro" id="IPR000700">
    <property type="entry name" value="PAS-assoc_C"/>
</dbReference>
<dbReference type="Gene3D" id="3.30.450.20">
    <property type="entry name" value="PAS domain"/>
    <property type="match status" value="2"/>
</dbReference>
<organism evidence="6 7">
    <name type="scientific">Thauera aminoaromatica</name>
    <dbReference type="NCBI Taxonomy" id="164330"/>
    <lineage>
        <taxon>Bacteria</taxon>
        <taxon>Pseudomonadati</taxon>
        <taxon>Pseudomonadota</taxon>
        <taxon>Betaproteobacteria</taxon>
        <taxon>Rhodocyclales</taxon>
        <taxon>Zoogloeaceae</taxon>
        <taxon>Thauera</taxon>
    </lineage>
</organism>
<dbReference type="NCBIfam" id="TIGR00229">
    <property type="entry name" value="sensory_box"/>
    <property type="match status" value="2"/>
</dbReference>
<accession>A0A5C7SAN5</accession>
<dbReference type="Pfam" id="PF01590">
    <property type="entry name" value="GAF"/>
    <property type="match status" value="2"/>
</dbReference>
<feature type="region of interest" description="Disordered" evidence="1">
    <location>
        <begin position="1"/>
        <end position="26"/>
    </location>
</feature>
<dbReference type="InterPro" id="IPR013655">
    <property type="entry name" value="PAS_fold_3"/>
</dbReference>
<dbReference type="PROSITE" id="PS50887">
    <property type="entry name" value="GGDEF"/>
    <property type="match status" value="1"/>
</dbReference>
<dbReference type="InterPro" id="IPR029016">
    <property type="entry name" value="GAF-like_dom_sf"/>
</dbReference>
<dbReference type="AlphaFoldDB" id="A0A5C7SAN5"/>
<dbReference type="InterPro" id="IPR001610">
    <property type="entry name" value="PAC"/>
</dbReference>
<feature type="domain" description="PAS" evidence="2">
    <location>
        <begin position="230"/>
        <end position="300"/>
    </location>
</feature>
<dbReference type="SUPFAM" id="SSF55785">
    <property type="entry name" value="PYP-like sensor domain (PAS domain)"/>
    <property type="match status" value="2"/>
</dbReference>
<comment type="caution">
    <text evidence="6">The sequence shown here is derived from an EMBL/GenBank/DDBJ whole genome shotgun (WGS) entry which is preliminary data.</text>
</comment>
<evidence type="ECO:0000259" key="2">
    <source>
        <dbReference type="PROSITE" id="PS50112"/>
    </source>
</evidence>
<dbReference type="Gene3D" id="3.30.450.40">
    <property type="match status" value="3"/>
</dbReference>
<name>A0A5C7SAN5_THASP</name>
<dbReference type="InterPro" id="IPR035919">
    <property type="entry name" value="EAL_sf"/>
</dbReference>
<reference evidence="6 7" key="1">
    <citation type="submission" date="2018-09" db="EMBL/GenBank/DDBJ databases">
        <title>Metagenome Assembled Genomes from an Advanced Water Purification Facility.</title>
        <authorList>
            <person name="Stamps B.W."/>
            <person name="Spear J.R."/>
        </authorList>
    </citation>
    <scope>NUCLEOTIDE SEQUENCE [LARGE SCALE GENOMIC DNA]</scope>
    <source>
        <strain evidence="6">Bin_27_1</strain>
    </source>
</reference>
<dbReference type="PANTHER" id="PTHR44757">
    <property type="entry name" value="DIGUANYLATE CYCLASE DGCP"/>
    <property type="match status" value="1"/>
</dbReference>
<dbReference type="InterPro" id="IPR013767">
    <property type="entry name" value="PAS_fold"/>
</dbReference>
<feature type="domain" description="EAL" evidence="4">
    <location>
        <begin position="989"/>
        <end position="1243"/>
    </location>
</feature>
<dbReference type="FunFam" id="3.30.70.270:FF:000001">
    <property type="entry name" value="Diguanylate cyclase domain protein"/>
    <property type="match status" value="1"/>
</dbReference>
<dbReference type="PROSITE" id="PS50883">
    <property type="entry name" value="EAL"/>
    <property type="match status" value="1"/>
</dbReference>
<dbReference type="Pfam" id="PF00989">
    <property type="entry name" value="PAS"/>
    <property type="match status" value="1"/>
</dbReference>
<dbReference type="SMART" id="SM00052">
    <property type="entry name" value="EAL"/>
    <property type="match status" value="1"/>
</dbReference>
<dbReference type="GO" id="GO:0006355">
    <property type="term" value="P:regulation of DNA-templated transcription"/>
    <property type="evidence" value="ECO:0007669"/>
    <property type="project" value="InterPro"/>
</dbReference>